<name>A0ABX7XE00_9FLAO</name>
<proteinExistence type="predicted"/>
<reference evidence="2" key="2">
    <citation type="submission" date="2021-04" db="EMBL/GenBank/DDBJ databases">
        <title>Taxonomy of Flavobacteriaceae bacterium ZY171143.</title>
        <authorList>
            <person name="Li F."/>
        </authorList>
    </citation>
    <scope>NUCLEOTIDE SEQUENCE [LARGE SCALE GENOMIC DNA]</scope>
    <source>
        <strain evidence="2">ZY171143</strain>
    </source>
</reference>
<evidence type="ECO:0000313" key="1">
    <source>
        <dbReference type="EMBL" id="QTV06069.1"/>
    </source>
</evidence>
<sequence length="165" mass="19166">MRREQIIPQEDQQLIAAIENTKLQLVELPLPDMVDNPNYRQVIRVQDVIINLSEGYFKAIPKRILIHKITGAAMDLNLKVPNLERFKYDIAALVDANGTRKLYETNYYNEEDELVETKQEPKHVNCVQYLTFLSSVQALPQLFTAFIQQYIDDEQAVDPLIFTKL</sequence>
<dbReference type="Proteomes" id="UP000672011">
    <property type="component" value="Chromosome"/>
</dbReference>
<gene>
    <name evidence="1" type="ORF">J9309_01590</name>
</gene>
<keyword evidence="2" id="KW-1185">Reference proteome</keyword>
<organism evidence="1 2">
    <name type="scientific">Faecalibacter bovis</name>
    <dbReference type="NCBI Taxonomy" id="2898187"/>
    <lineage>
        <taxon>Bacteria</taxon>
        <taxon>Pseudomonadati</taxon>
        <taxon>Bacteroidota</taxon>
        <taxon>Flavobacteriia</taxon>
        <taxon>Flavobacteriales</taxon>
        <taxon>Weeksellaceae</taxon>
        <taxon>Faecalibacter</taxon>
    </lineage>
</organism>
<dbReference type="RefSeq" id="WP_230476709.1">
    <property type="nucleotide sequence ID" value="NZ_CP072842.1"/>
</dbReference>
<dbReference type="EMBL" id="CP072842">
    <property type="protein sequence ID" value="QTV06069.1"/>
    <property type="molecule type" value="Genomic_DNA"/>
</dbReference>
<evidence type="ECO:0000313" key="2">
    <source>
        <dbReference type="Proteomes" id="UP000672011"/>
    </source>
</evidence>
<reference evidence="1 2" key="1">
    <citation type="journal article" date="2021" name="Int. J. Syst. Evol. Microbiol.">
        <title>Faecalibacter bovis sp. nov., isolated from cow faeces.</title>
        <authorList>
            <person name="Li F."/>
            <person name="Zhao W."/>
            <person name="Hong Q."/>
            <person name="Shao Q."/>
            <person name="Song J."/>
            <person name="Yang S."/>
        </authorList>
    </citation>
    <scope>NUCLEOTIDE SEQUENCE [LARGE SCALE GENOMIC DNA]</scope>
    <source>
        <strain evidence="1 2">ZY171143</strain>
    </source>
</reference>
<accession>A0ABX7XE00</accession>
<protein>
    <submittedName>
        <fullName evidence="1">Uncharacterized protein</fullName>
    </submittedName>
</protein>